<comment type="subcellular location">
    <subcellularLocation>
        <location evidence="4">Cell membrane</location>
        <topology evidence="4">Lipid-anchor</topology>
    </subcellularLocation>
</comment>
<dbReference type="PANTHER" id="PTHR34183:SF1">
    <property type="entry name" value="ENDOLYTIC PEPTIDOGLYCAN TRANSGLYCOSYLASE RLPA"/>
    <property type="match status" value="1"/>
</dbReference>
<dbReference type="InterPro" id="IPR012997">
    <property type="entry name" value="RplA"/>
</dbReference>
<dbReference type="PROSITE" id="PS51724">
    <property type="entry name" value="SPOR"/>
    <property type="match status" value="1"/>
</dbReference>
<dbReference type="InterPro" id="IPR034718">
    <property type="entry name" value="RlpA"/>
</dbReference>
<dbReference type="Pfam" id="PF05036">
    <property type="entry name" value="SPOR"/>
    <property type="match status" value="1"/>
</dbReference>
<keyword evidence="4" id="KW-0564">Palmitate</keyword>
<dbReference type="RefSeq" id="WP_072695655.1">
    <property type="nucleotide sequence ID" value="NZ_FRDI01000002.1"/>
</dbReference>
<dbReference type="PROSITE" id="PS51257">
    <property type="entry name" value="PROKAR_LIPOPROTEIN"/>
    <property type="match status" value="1"/>
</dbReference>
<dbReference type="STRING" id="1121455.SAMN02745728_00235"/>
<evidence type="ECO:0000256" key="1">
    <source>
        <dbReference type="ARBA" id="ARBA00022729"/>
    </source>
</evidence>
<dbReference type="InterPro" id="IPR009009">
    <property type="entry name" value="RlpA-like_DPBB"/>
</dbReference>
<evidence type="ECO:0000259" key="8">
    <source>
        <dbReference type="PROSITE" id="PS51724"/>
    </source>
</evidence>
<sequence>MINQKILYKLFFCLLLVSLSFSFSGCSWFKSSPSSDYSGGTSKGGKKQRGTKPYTIKGKTYYPLTSAHNYSEEGVASWYGPGFHGKQTANGEKYDMHTMTAAHKILPFDTRLKVTHLGNGKQITVRVNDRGPFVSNRIIDLSNVAAKQLGIVGTGTAKVRIESIGGVKGMDDSGDLRGKFYVQIGAFSLKQNAINLSTKLKQQGLTNRYVYADSISMWRVQIGPYPTLHSAERSRENLRSTHPYNFVVAD</sequence>
<dbReference type="PANTHER" id="PTHR34183">
    <property type="entry name" value="ENDOLYTIC PEPTIDOGLYCAN TRANSGLYCOSYLASE RLPA"/>
    <property type="match status" value="1"/>
</dbReference>
<dbReference type="Pfam" id="PF03330">
    <property type="entry name" value="DPBB_1"/>
    <property type="match status" value="1"/>
</dbReference>
<dbReference type="InterPro" id="IPR007730">
    <property type="entry name" value="SPOR-like_dom"/>
</dbReference>
<dbReference type="GO" id="GO:0042834">
    <property type="term" value="F:peptidoglycan binding"/>
    <property type="evidence" value="ECO:0007669"/>
    <property type="project" value="InterPro"/>
</dbReference>
<dbReference type="GO" id="GO:0000270">
    <property type="term" value="P:peptidoglycan metabolic process"/>
    <property type="evidence" value="ECO:0007669"/>
    <property type="project" value="UniProtKB-UniRule"/>
</dbReference>
<proteinExistence type="inferred from homology"/>
<dbReference type="NCBIfam" id="TIGR00413">
    <property type="entry name" value="rlpA"/>
    <property type="match status" value="1"/>
</dbReference>
<feature type="compositionally biased region" description="Low complexity" evidence="6">
    <location>
        <begin position="30"/>
        <end position="40"/>
    </location>
</feature>
<dbReference type="OrthoDB" id="9779128at2"/>
<keyword evidence="4" id="KW-0472">Membrane</keyword>
<keyword evidence="4 9" id="KW-0449">Lipoprotein</keyword>
<accession>A0A1M7RVH7</accession>
<dbReference type="SUPFAM" id="SSF50685">
    <property type="entry name" value="Barwin-like endoglucanases"/>
    <property type="match status" value="1"/>
</dbReference>
<dbReference type="HAMAP" id="MF_02071">
    <property type="entry name" value="RlpA"/>
    <property type="match status" value="1"/>
</dbReference>
<evidence type="ECO:0000256" key="7">
    <source>
        <dbReference type="SAM" id="SignalP"/>
    </source>
</evidence>
<evidence type="ECO:0000256" key="5">
    <source>
        <dbReference type="RuleBase" id="RU003495"/>
    </source>
</evidence>
<dbReference type="EC" id="4.2.2.-" evidence="4"/>
<dbReference type="GO" id="GO:0005886">
    <property type="term" value="C:plasma membrane"/>
    <property type="evidence" value="ECO:0007669"/>
    <property type="project" value="UniProtKB-SubCell"/>
</dbReference>
<protein>
    <recommendedName>
        <fullName evidence="4">Probable endolytic peptidoglycan transglycosylase RlpA</fullName>
        <ecNumber evidence="4">4.2.2.-</ecNumber>
    </recommendedName>
</protein>
<evidence type="ECO:0000256" key="3">
    <source>
        <dbReference type="ARBA" id="ARBA00023316"/>
    </source>
</evidence>
<dbReference type="Gene3D" id="2.40.40.10">
    <property type="entry name" value="RlpA-like domain"/>
    <property type="match status" value="1"/>
</dbReference>
<comment type="similarity">
    <text evidence="4 5">Belongs to the RlpA family.</text>
</comment>
<feature type="region of interest" description="Disordered" evidence="6">
    <location>
        <begin position="30"/>
        <end position="52"/>
    </location>
</feature>
<name>A0A1M7RVH7_9BACT</name>
<feature type="chain" id="PRO_5013407140" description="Probable endolytic peptidoglycan transglycosylase RlpA" evidence="7">
    <location>
        <begin position="25"/>
        <end position="250"/>
    </location>
</feature>
<dbReference type="Gene3D" id="3.30.70.1070">
    <property type="entry name" value="Sporulation related repeat"/>
    <property type="match status" value="1"/>
</dbReference>
<keyword evidence="4" id="KW-1003">Cell membrane</keyword>
<keyword evidence="2 4" id="KW-0456">Lyase</keyword>
<dbReference type="AlphaFoldDB" id="A0A1M7RVH7"/>
<dbReference type="EMBL" id="FRDI01000002">
    <property type="protein sequence ID" value="SHN50357.1"/>
    <property type="molecule type" value="Genomic_DNA"/>
</dbReference>
<keyword evidence="1 7" id="KW-0732">Signal</keyword>
<keyword evidence="10" id="KW-1185">Reference proteome</keyword>
<dbReference type="CDD" id="cd22268">
    <property type="entry name" value="DPBB_RlpA-like"/>
    <property type="match status" value="1"/>
</dbReference>
<evidence type="ECO:0000256" key="4">
    <source>
        <dbReference type="HAMAP-Rule" id="MF_02071"/>
    </source>
</evidence>
<evidence type="ECO:0000256" key="6">
    <source>
        <dbReference type="SAM" id="MobiDB-lite"/>
    </source>
</evidence>
<evidence type="ECO:0000256" key="2">
    <source>
        <dbReference type="ARBA" id="ARBA00023239"/>
    </source>
</evidence>
<comment type="function">
    <text evidence="4">Lytic transglycosylase with a strong preference for naked glycan strands that lack stem peptides.</text>
</comment>
<dbReference type="InterPro" id="IPR036680">
    <property type="entry name" value="SPOR-like_sf"/>
</dbReference>
<evidence type="ECO:0000313" key="10">
    <source>
        <dbReference type="Proteomes" id="UP000186469"/>
    </source>
</evidence>
<reference evidence="9 10" key="1">
    <citation type="submission" date="2016-12" db="EMBL/GenBank/DDBJ databases">
        <authorList>
            <person name="Song W.-J."/>
            <person name="Kurnit D.M."/>
        </authorList>
    </citation>
    <scope>NUCLEOTIDE SEQUENCE [LARGE SCALE GENOMIC DNA]</scope>
    <source>
        <strain evidence="9 10">DSM 11393</strain>
    </source>
</reference>
<gene>
    <name evidence="4" type="primary">rlpA</name>
    <name evidence="9" type="ORF">SAMN02745728_00235</name>
</gene>
<evidence type="ECO:0000313" key="9">
    <source>
        <dbReference type="EMBL" id="SHN50357.1"/>
    </source>
</evidence>
<feature type="signal peptide" evidence="7">
    <location>
        <begin position="1"/>
        <end position="24"/>
    </location>
</feature>
<dbReference type="InterPro" id="IPR036908">
    <property type="entry name" value="RlpA-like_sf"/>
</dbReference>
<organism evidence="9 10">
    <name type="scientific">Desulfovibrio litoralis DSM 11393</name>
    <dbReference type="NCBI Taxonomy" id="1121455"/>
    <lineage>
        <taxon>Bacteria</taxon>
        <taxon>Pseudomonadati</taxon>
        <taxon>Thermodesulfobacteriota</taxon>
        <taxon>Desulfovibrionia</taxon>
        <taxon>Desulfovibrionales</taxon>
        <taxon>Desulfovibrionaceae</taxon>
        <taxon>Desulfovibrio</taxon>
    </lineage>
</organism>
<keyword evidence="3 4" id="KW-0961">Cell wall biogenesis/degradation</keyword>
<dbReference type="Proteomes" id="UP000186469">
    <property type="component" value="Unassembled WGS sequence"/>
</dbReference>
<dbReference type="GO" id="GO:0008932">
    <property type="term" value="F:lytic endotransglycosylase activity"/>
    <property type="evidence" value="ECO:0007669"/>
    <property type="project" value="UniProtKB-UniRule"/>
</dbReference>
<feature type="domain" description="SPOR" evidence="8">
    <location>
        <begin position="174"/>
        <end position="250"/>
    </location>
</feature>
<dbReference type="SUPFAM" id="SSF110997">
    <property type="entry name" value="Sporulation related repeat"/>
    <property type="match status" value="1"/>
</dbReference>
<dbReference type="GO" id="GO:0071555">
    <property type="term" value="P:cell wall organization"/>
    <property type="evidence" value="ECO:0007669"/>
    <property type="project" value="UniProtKB-KW"/>
</dbReference>